<dbReference type="SUPFAM" id="SSF56349">
    <property type="entry name" value="DNA breaking-rejoining enzymes"/>
    <property type="match status" value="1"/>
</dbReference>
<evidence type="ECO:0000256" key="2">
    <source>
        <dbReference type="ARBA" id="ARBA00023172"/>
    </source>
</evidence>
<protein>
    <submittedName>
        <fullName evidence="5">Integrase</fullName>
    </submittedName>
</protein>
<dbReference type="GO" id="GO:0003677">
    <property type="term" value="F:DNA binding"/>
    <property type="evidence" value="ECO:0007669"/>
    <property type="project" value="UniProtKB-KW"/>
</dbReference>
<dbReference type="InterPro" id="IPR013762">
    <property type="entry name" value="Integrase-like_cat_sf"/>
</dbReference>
<dbReference type="AlphaFoldDB" id="A0A914XGI4"/>
<organism evidence="4 5">
    <name type="scientific">Plectus sambesii</name>
    <dbReference type="NCBI Taxonomy" id="2011161"/>
    <lineage>
        <taxon>Eukaryota</taxon>
        <taxon>Metazoa</taxon>
        <taxon>Ecdysozoa</taxon>
        <taxon>Nematoda</taxon>
        <taxon>Chromadorea</taxon>
        <taxon>Plectida</taxon>
        <taxon>Plectina</taxon>
        <taxon>Plectoidea</taxon>
        <taxon>Plectidae</taxon>
        <taxon>Plectus</taxon>
    </lineage>
</organism>
<evidence type="ECO:0000256" key="1">
    <source>
        <dbReference type="ARBA" id="ARBA00023125"/>
    </source>
</evidence>
<evidence type="ECO:0000313" key="5">
    <source>
        <dbReference type="WBParaSite" id="PSAMB.scaffold7964size6822.g30796.t1"/>
    </source>
</evidence>
<keyword evidence="1" id="KW-0238">DNA-binding</keyword>
<name>A0A914XGI4_9BILA</name>
<sequence length="580" mass="63804">MGVAGATVEWELYTSPIPNKVITSDASNIGWGAAWRGQSTSGRWTNAEHPRHINFKELLAAFLALKSFLRDVADVHVLFQCNNSAAVAYLNKQGGTASRELSNLAIEIWEWCLERNISLQAIHLPGVLNTIAALETRLMREASEWQLDPSLAQVLYKRLLQCSVDLFATRNNAQLPLFFSWRPDPEAQAIDAFAQNWSEICASRRGLSDRPSVADAGVVAVATTAGRRESVPAAPVHPSAQIAERGSPPPDQQQNVVPIRMADIGRYWEGQGFTRDAAAALLSSWASGTRKQYDSALKKWHCWCMQRRVDTLLPSVKDVANFLVEQQRAGLQYNSIAVIKSAVSTVLDSLNDQTAFTGDARIAHVMKGLFRMAPPLPKHSATWDVTIVLNALKAWGHSETLTDKLLSLKLTMLLALCSPKRVSEVANLWLSCMRTFGDRVVFTLPGMTKNRGSGPPHEAIYSRFPITLLCPVHTLNAYIARTSGWRGMTDKLLLSYVGRHQAIGPASVARWICTMLAMSGVDTRFTAHSTRSAATSKADRAGLSAAQIMVAVATISNRDGVYLLVVQWWCFSLCFLCGKD</sequence>
<dbReference type="PANTHER" id="PTHR35617:SF3">
    <property type="entry name" value="CORE-BINDING (CB) DOMAIN-CONTAINING PROTEIN"/>
    <property type="match status" value="1"/>
</dbReference>
<dbReference type="SUPFAM" id="SSF47823">
    <property type="entry name" value="lambda integrase-like, N-terminal domain"/>
    <property type="match status" value="1"/>
</dbReference>
<evidence type="ECO:0000256" key="3">
    <source>
        <dbReference type="SAM" id="MobiDB-lite"/>
    </source>
</evidence>
<reference evidence="5" key="1">
    <citation type="submission" date="2022-11" db="UniProtKB">
        <authorList>
            <consortium name="WormBaseParasite"/>
        </authorList>
    </citation>
    <scope>IDENTIFICATION</scope>
</reference>
<dbReference type="InterPro" id="IPR011010">
    <property type="entry name" value="DNA_brk_join_enz"/>
</dbReference>
<feature type="region of interest" description="Disordered" evidence="3">
    <location>
        <begin position="229"/>
        <end position="255"/>
    </location>
</feature>
<dbReference type="Gene3D" id="1.10.443.10">
    <property type="entry name" value="Intergrase catalytic core"/>
    <property type="match status" value="1"/>
</dbReference>
<keyword evidence="2" id="KW-0233">DNA recombination</keyword>
<dbReference type="PANTHER" id="PTHR35617">
    <property type="entry name" value="PHAGE_INTEGRASE DOMAIN-CONTAINING PROTEIN"/>
    <property type="match status" value="1"/>
</dbReference>
<dbReference type="GO" id="GO:0015074">
    <property type="term" value="P:DNA integration"/>
    <property type="evidence" value="ECO:0007669"/>
    <property type="project" value="InterPro"/>
</dbReference>
<evidence type="ECO:0000313" key="4">
    <source>
        <dbReference type="Proteomes" id="UP000887566"/>
    </source>
</evidence>
<dbReference type="InterPro" id="IPR010998">
    <property type="entry name" value="Integrase_recombinase_N"/>
</dbReference>
<keyword evidence="4" id="KW-1185">Reference proteome</keyword>
<dbReference type="WBParaSite" id="PSAMB.scaffold7964size6822.g30796.t1">
    <property type="protein sequence ID" value="PSAMB.scaffold7964size6822.g30796.t1"/>
    <property type="gene ID" value="PSAMB.scaffold7964size6822.g30796"/>
</dbReference>
<dbReference type="GO" id="GO:0006310">
    <property type="term" value="P:DNA recombination"/>
    <property type="evidence" value="ECO:0007669"/>
    <property type="project" value="UniProtKB-KW"/>
</dbReference>
<dbReference type="CDD" id="cd09275">
    <property type="entry name" value="RNase_HI_RT_DIRS1"/>
    <property type="match status" value="1"/>
</dbReference>
<dbReference type="Gene3D" id="1.10.150.130">
    <property type="match status" value="1"/>
</dbReference>
<dbReference type="Proteomes" id="UP000887566">
    <property type="component" value="Unplaced"/>
</dbReference>
<accession>A0A914XGI4</accession>
<proteinExistence type="predicted"/>